<dbReference type="CDD" id="cd16378">
    <property type="entry name" value="CcmH_N"/>
    <property type="match status" value="1"/>
</dbReference>
<dbReference type="Proteomes" id="UP000029492">
    <property type="component" value="Chromosome"/>
</dbReference>
<gene>
    <name evidence="11" type="ORF">MOC_5694</name>
</gene>
<keyword evidence="2 9" id="KW-0349">Heme</keyword>
<comment type="function">
    <text evidence="7">Required for the biogenesis of c-type cytochromes. Possible subunit of a heme lyase.</text>
</comment>
<evidence type="ECO:0000256" key="4">
    <source>
        <dbReference type="ARBA" id="ARBA00022729"/>
    </source>
</evidence>
<dbReference type="PANTHER" id="PTHR47870">
    <property type="entry name" value="CYTOCHROME C-TYPE BIOGENESIS PROTEIN CCMH"/>
    <property type="match status" value="1"/>
</dbReference>
<comment type="subcellular location">
    <subcellularLocation>
        <location evidence="8">Membrane</location>
        <topology evidence="8">Single-pass membrane protein</topology>
        <orientation evidence="8">Periplasmic side</orientation>
    </subcellularLocation>
</comment>
<keyword evidence="5" id="KW-0201">Cytochrome c-type biogenesis</keyword>
<dbReference type="STRING" id="693986.MOC_5694"/>
<evidence type="ECO:0000259" key="10">
    <source>
        <dbReference type="Pfam" id="PF03918"/>
    </source>
</evidence>
<reference evidence="11 12" key="1">
    <citation type="journal article" date="2014" name="PLoS ONE">
        <title>Genome Information of Methylobacterium oryzae, a Plant-Probiotic Methylotroph in the Phyllosphere.</title>
        <authorList>
            <person name="Kwak M.J."/>
            <person name="Jeong H."/>
            <person name="Madhaiyan M."/>
            <person name="Lee Y."/>
            <person name="Sa T.M."/>
            <person name="Oh T.K."/>
            <person name="Kim J.F."/>
        </authorList>
    </citation>
    <scope>NUCLEOTIDE SEQUENCE [LARGE SCALE GENOMIC DNA]</scope>
    <source>
        <strain evidence="11 12">CBMB20</strain>
    </source>
</reference>
<keyword evidence="6 9" id="KW-0408">Iron</keyword>
<keyword evidence="9" id="KW-0812">Transmembrane</keyword>
<dbReference type="InterPro" id="IPR051263">
    <property type="entry name" value="C-type_cytochrome_biogenesis"/>
</dbReference>
<dbReference type="EMBL" id="CP003811">
    <property type="protein sequence ID" value="AIQ93449.1"/>
    <property type="molecule type" value="Genomic_DNA"/>
</dbReference>
<evidence type="ECO:0000256" key="7">
    <source>
        <dbReference type="ARBA" id="ARBA00037230"/>
    </source>
</evidence>
<evidence type="ECO:0000313" key="11">
    <source>
        <dbReference type="EMBL" id="AIQ93449.1"/>
    </source>
</evidence>
<evidence type="ECO:0000256" key="3">
    <source>
        <dbReference type="ARBA" id="ARBA00022723"/>
    </source>
</evidence>
<dbReference type="FunFam" id="1.10.8.640:FF:000001">
    <property type="entry name" value="Cytochrome c-type biogenesis protein"/>
    <property type="match status" value="1"/>
</dbReference>
<proteinExistence type="inferred from homology"/>
<evidence type="ECO:0000256" key="9">
    <source>
        <dbReference type="RuleBase" id="RU364112"/>
    </source>
</evidence>
<sequence>MMARRSLRPALAALALLASLPAHAVQPDEVLKDPTLEHRAREISAELRCLVCQNQSIDDSDAPLAKDLRLIVRERLQKGDSDKAVLDYVVARYGEFVLLRPVFALHTLLLWLTPVLAVLLGGFGLWRLARRRPPAPVRTLSAAEQAEVAALLRRD</sequence>
<keyword evidence="12" id="KW-1185">Reference proteome</keyword>
<feature type="signal peptide" evidence="9">
    <location>
        <begin position="1"/>
        <end position="24"/>
    </location>
</feature>
<feature type="domain" description="CcmH/CycL/Ccl2/NrfF N-terminal" evidence="10">
    <location>
        <begin position="13"/>
        <end position="152"/>
    </location>
</feature>
<dbReference type="GO" id="GO:0046872">
    <property type="term" value="F:metal ion binding"/>
    <property type="evidence" value="ECO:0007669"/>
    <property type="project" value="UniProtKB-KW"/>
</dbReference>
<keyword evidence="3 9" id="KW-0479">Metal-binding</keyword>
<feature type="transmembrane region" description="Helical" evidence="9">
    <location>
        <begin position="108"/>
        <end position="129"/>
    </location>
</feature>
<dbReference type="eggNOG" id="COG3088">
    <property type="taxonomic scope" value="Bacteria"/>
</dbReference>
<keyword evidence="9" id="KW-0472">Membrane</keyword>
<dbReference type="HOGENOM" id="CLU_107187_2_0_5"/>
<dbReference type="Pfam" id="PF03918">
    <property type="entry name" value="CcmH"/>
    <property type="match status" value="1"/>
</dbReference>
<dbReference type="GO" id="GO:0017004">
    <property type="term" value="P:cytochrome complex assembly"/>
    <property type="evidence" value="ECO:0007669"/>
    <property type="project" value="UniProtKB-KW"/>
</dbReference>
<organism evidence="11 12">
    <name type="scientific">Methylobacterium oryzae CBMB20</name>
    <dbReference type="NCBI Taxonomy" id="693986"/>
    <lineage>
        <taxon>Bacteria</taxon>
        <taxon>Pseudomonadati</taxon>
        <taxon>Pseudomonadota</taxon>
        <taxon>Alphaproteobacteria</taxon>
        <taxon>Hyphomicrobiales</taxon>
        <taxon>Methylobacteriaceae</taxon>
        <taxon>Methylobacterium</taxon>
    </lineage>
</organism>
<evidence type="ECO:0000256" key="5">
    <source>
        <dbReference type="ARBA" id="ARBA00022748"/>
    </source>
</evidence>
<dbReference type="Gene3D" id="1.10.8.640">
    <property type="entry name" value="Cytochrome C biogenesis protein"/>
    <property type="match status" value="1"/>
</dbReference>
<protein>
    <recommendedName>
        <fullName evidence="9">Cytochrome c-type biogenesis protein</fullName>
    </recommendedName>
</protein>
<evidence type="ECO:0000256" key="2">
    <source>
        <dbReference type="ARBA" id="ARBA00022617"/>
    </source>
</evidence>
<dbReference type="KEGG" id="mor:MOC_5694"/>
<keyword evidence="9" id="KW-1133">Transmembrane helix</keyword>
<dbReference type="InterPro" id="IPR038297">
    <property type="entry name" value="CcmH/CycL/NrfF/Ccl2_sf"/>
</dbReference>
<evidence type="ECO:0000256" key="6">
    <source>
        <dbReference type="ARBA" id="ARBA00023004"/>
    </source>
</evidence>
<feature type="chain" id="PRO_5011020948" description="Cytochrome c-type biogenesis protein" evidence="9">
    <location>
        <begin position="25"/>
        <end position="155"/>
    </location>
</feature>
<dbReference type="PANTHER" id="PTHR47870:SF1">
    <property type="entry name" value="CYTOCHROME C-TYPE BIOGENESIS PROTEIN CCMH"/>
    <property type="match status" value="1"/>
</dbReference>
<evidence type="ECO:0000313" key="12">
    <source>
        <dbReference type="Proteomes" id="UP000029492"/>
    </source>
</evidence>
<evidence type="ECO:0000256" key="8">
    <source>
        <dbReference type="ARBA" id="ARBA00060491"/>
    </source>
</evidence>
<name>A0A089QFT9_9HYPH</name>
<dbReference type="AlphaFoldDB" id="A0A089QFT9"/>
<comment type="similarity">
    <text evidence="1 9">Belongs to the CcmH/CycL/Ccl2/NrfF family.</text>
</comment>
<keyword evidence="4 9" id="KW-0732">Signal</keyword>
<accession>A0A089QFT9</accession>
<dbReference type="InterPro" id="IPR005616">
    <property type="entry name" value="CcmH/CycL/Ccl2/NrfF_N"/>
</dbReference>
<evidence type="ECO:0000256" key="1">
    <source>
        <dbReference type="ARBA" id="ARBA00010342"/>
    </source>
</evidence>
<dbReference type="GO" id="GO:0005886">
    <property type="term" value="C:plasma membrane"/>
    <property type="evidence" value="ECO:0007669"/>
    <property type="project" value="TreeGrafter"/>
</dbReference>